<name>A0AAV3RYQ9_LITER</name>
<organism evidence="1 2">
    <name type="scientific">Lithospermum erythrorhizon</name>
    <name type="common">Purple gromwell</name>
    <name type="synonym">Lithospermum officinale var. erythrorhizon</name>
    <dbReference type="NCBI Taxonomy" id="34254"/>
    <lineage>
        <taxon>Eukaryota</taxon>
        <taxon>Viridiplantae</taxon>
        <taxon>Streptophyta</taxon>
        <taxon>Embryophyta</taxon>
        <taxon>Tracheophyta</taxon>
        <taxon>Spermatophyta</taxon>
        <taxon>Magnoliopsida</taxon>
        <taxon>eudicotyledons</taxon>
        <taxon>Gunneridae</taxon>
        <taxon>Pentapetalae</taxon>
        <taxon>asterids</taxon>
        <taxon>lamiids</taxon>
        <taxon>Boraginales</taxon>
        <taxon>Boraginaceae</taxon>
        <taxon>Boraginoideae</taxon>
        <taxon>Lithospermeae</taxon>
        <taxon>Lithospermum</taxon>
    </lineage>
</organism>
<dbReference type="GO" id="GO:0004386">
    <property type="term" value="F:helicase activity"/>
    <property type="evidence" value="ECO:0007669"/>
    <property type="project" value="UniProtKB-KW"/>
</dbReference>
<reference evidence="1 2" key="1">
    <citation type="submission" date="2024-01" db="EMBL/GenBank/DDBJ databases">
        <title>The complete chloroplast genome sequence of Lithospermum erythrorhizon: insights into the phylogenetic relationship among Boraginaceae species and the maternal lineages of purple gromwells.</title>
        <authorList>
            <person name="Okada T."/>
            <person name="Watanabe K."/>
        </authorList>
    </citation>
    <scope>NUCLEOTIDE SEQUENCE [LARGE SCALE GENOMIC DNA]</scope>
</reference>
<dbReference type="EMBL" id="BAABME010013047">
    <property type="protein sequence ID" value="GAA0185760.1"/>
    <property type="molecule type" value="Genomic_DNA"/>
</dbReference>
<keyword evidence="1" id="KW-0347">Helicase</keyword>
<keyword evidence="1" id="KW-0067">ATP-binding</keyword>
<dbReference type="AlphaFoldDB" id="A0AAV3RYQ9"/>
<gene>
    <name evidence="1" type="ORF">LIER_33048</name>
</gene>
<proteinExistence type="predicted"/>
<keyword evidence="2" id="KW-1185">Reference proteome</keyword>
<evidence type="ECO:0000313" key="2">
    <source>
        <dbReference type="Proteomes" id="UP001454036"/>
    </source>
</evidence>
<protein>
    <submittedName>
        <fullName evidence="1">RNA helicase</fullName>
    </submittedName>
</protein>
<keyword evidence="1" id="KW-0378">Hydrolase</keyword>
<keyword evidence="1" id="KW-0547">Nucleotide-binding</keyword>
<evidence type="ECO:0000313" key="1">
    <source>
        <dbReference type="EMBL" id="GAA0185760.1"/>
    </source>
</evidence>
<dbReference type="Proteomes" id="UP001454036">
    <property type="component" value="Unassembled WGS sequence"/>
</dbReference>
<comment type="caution">
    <text evidence="1">The sequence shown here is derived from an EMBL/GenBank/DDBJ whole genome shotgun (WGS) entry which is preliminary data.</text>
</comment>
<sequence length="114" mass="13251">MTFYAGSVSQSFNPCFKGGSISNNIDAWISKLTSLLHSRDKLELISREKKDRQDYEQIADVASRMGLYSHLYTKVVVVSKVPLPNYRFDLDDKRPQREVYFPQLAKIVDFFAFY</sequence>
<accession>A0AAV3RYQ9</accession>